<dbReference type="PANTHER" id="PTHR47634:SF9">
    <property type="entry name" value="PROTEIN KINASE DOMAIN-CONTAINING PROTEIN-RELATED"/>
    <property type="match status" value="1"/>
</dbReference>
<feature type="domain" description="Protein kinase" evidence="12">
    <location>
        <begin position="108"/>
        <end position="434"/>
    </location>
</feature>
<dbReference type="AlphaFoldDB" id="G0N516"/>
<evidence type="ECO:0000256" key="9">
    <source>
        <dbReference type="PROSITE-ProRule" id="PRU10141"/>
    </source>
</evidence>
<dbReference type="OrthoDB" id="2649at2759"/>
<comment type="catalytic activity">
    <reaction evidence="8">
        <text>L-seryl-[protein] + ATP = O-phospho-L-seryl-[protein] + ADP + H(+)</text>
        <dbReference type="Rhea" id="RHEA:17989"/>
        <dbReference type="Rhea" id="RHEA-COMP:9863"/>
        <dbReference type="Rhea" id="RHEA-COMP:11604"/>
        <dbReference type="ChEBI" id="CHEBI:15378"/>
        <dbReference type="ChEBI" id="CHEBI:29999"/>
        <dbReference type="ChEBI" id="CHEBI:30616"/>
        <dbReference type="ChEBI" id="CHEBI:83421"/>
        <dbReference type="ChEBI" id="CHEBI:456216"/>
        <dbReference type="EC" id="2.7.11.1"/>
    </reaction>
</comment>
<dbReference type="EC" id="2.7.11.1" evidence="1"/>
<evidence type="ECO:0000256" key="1">
    <source>
        <dbReference type="ARBA" id="ARBA00012513"/>
    </source>
</evidence>
<dbReference type="InParanoid" id="G0N516"/>
<dbReference type="GO" id="GO:0005524">
    <property type="term" value="F:ATP binding"/>
    <property type="evidence" value="ECO:0007669"/>
    <property type="project" value="UniProtKB-UniRule"/>
</dbReference>
<feature type="compositionally biased region" description="Polar residues" evidence="11">
    <location>
        <begin position="22"/>
        <end position="47"/>
    </location>
</feature>
<keyword evidence="3" id="KW-0808">Transferase</keyword>
<name>G0N516_CAEBE</name>
<organism evidence="14">
    <name type="scientific">Caenorhabditis brenneri</name>
    <name type="common">Nematode worm</name>
    <dbReference type="NCBI Taxonomy" id="135651"/>
    <lineage>
        <taxon>Eukaryota</taxon>
        <taxon>Metazoa</taxon>
        <taxon>Ecdysozoa</taxon>
        <taxon>Nematoda</taxon>
        <taxon>Chromadorea</taxon>
        <taxon>Rhabditida</taxon>
        <taxon>Rhabditina</taxon>
        <taxon>Rhabditomorpha</taxon>
        <taxon>Rhabditoidea</taxon>
        <taxon>Rhabditidae</taxon>
        <taxon>Peloderinae</taxon>
        <taxon>Caenorhabditis</taxon>
    </lineage>
</organism>
<keyword evidence="5" id="KW-0418">Kinase</keyword>
<evidence type="ECO:0000256" key="2">
    <source>
        <dbReference type="ARBA" id="ARBA00022527"/>
    </source>
</evidence>
<comment type="similarity">
    <text evidence="10">Belongs to the protein kinase superfamily.</text>
</comment>
<comment type="catalytic activity">
    <reaction evidence="7">
        <text>L-threonyl-[protein] + ATP = O-phospho-L-threonyl-[protein] + ADP + H(+)</text>
        <dbReference type="Rhea" id="RHEA:46608"/>
        <dbReference type="Rhea" id="RHEA-COMP:11060"/>
        <dbReference type="Rhea" id="RHEA-COMP:11605"/>
        <dbReference type="ChEBI" id="CHEBI:15378"/>
        <dbReference type="ChEBI" id="CHEBI:30013"/>
        <dbReference type="ChEBI" id="CHEBI:30616"/>
        <dbReference type="ChEBI" id="CHEBI:61977"/>
        <dbReference type="ChEBI" id="CHEBI:456216"/>
        <dbReference type="EC" id="2.7.11.1"/>
    </reaction>
</comment>
<dbReference type="GO" id="GO:0004674">
    <property type="term" value="F:protein serine/threonine kinase activity"/>
    <property type="evidence" value="ECO:0007669"/>
    <property type="project" value="UniProtKB-KW"/>
</dbReference>
<evidence type="ECO:0000313" key="13">
    <source>
        <dbReference type="EMBL" id="EGT52975.1"/>
    </source>
</evidence>
<evidence type="ECO:0000259" key="12">
    <source>
        <dbReference type="PROSITE" id="PS50011"/>
    </source>
</evidence>
<reference evidence="14" key="1">
    <citation type="submission" date="2011-07" db="EMBL/GenBank/DDBJ databases">
        <authorList>
            <consortium name="Caenorhabditis brenneri Sequencing and Analysis Consortium"/>
            <person name="Wilson R.K."/>
        </authorList>
    </citation>
    <scope>NUCLEOTIDE SEQUENCE [LARGE SCALE GENOMIC DNA]</scope>
    <source>
        <strain evidence="14">PB2801</strain>
    </source>
</reference>
<dbReference type="Pfam" id="PF00069">
    <property type="entry name" value="Pkinase"/>
    <property type="match status" value="1"/>
</dbReference>
<dbReference type="GO" id="GO:0050684">
    <property type="term" value="P:regulation of mRNA processing"/>
    <property type="evidence" value="ECO:0007669"/>
    <property type="project" value="TreeGrafter"/>
</dbReference>
<keyword evidence="14" id="KW-1185">Reference proteome</keyword>
<accession>G0N516</accession>
<dbReference type="GO" id="GO:0000245">
    <property type="term" value="P:spliceosomal complex assembly"/>
    <property type="evidence" value="ECO:0007669"/>
    <property type="project" value="TreeGrafter"/>
</dbReference>
<protein>
    <recommendedName>
        <fullName evidence="1">non-specific serine/threonine protein kinase</fullName>
        <ecNumber evidence="1">2.7.11.1</ecNumber>
    </recommendedName>
</protein>
<dbReference type="EMBL" id="GL379839">
    <property type="protein sequence ID" value="EGT52975.1"/>
    <property type="molecule type" value="Genomic_DNA"/>
</dbReference>
<dbReference type="PROSITE" id="PS50011">
    <property type="entry name" value="PROTEIN_KINASE_DOM"/>
    <property type="match status" value="1"/>
</dbReference>
<dbReference type="InterPro" id="IPR011009">
    <property type="entry name" value="Kinase-like_dom_sf"/>
</dbReference>
<evidence type="ECO:0000256" key="4">
    <source>
        <dbReference type="ARBA" id="ARBA00022741"/>
    </source>
</evidence>
<dbReference type="Proteomes" id="UP000008068">
    <property type="component" value="Unassembled WGS sequence"/>
</dbReference>
<evidence type="ECO:0000256" key="6">
    <source>
        <dbReference type="ARBA" id="ARBA00022840"/>
    </source>
</evidence>
<dbReference type="Gene3D" id="1.10.510.10">
    <property type="entry name" value="Transferase(Phosphotransferase) domain 1"/>
    <property type="match status" value="1"/>
</dbReference>
<evidence type="ECO:0000256" key="5">
    <source>
        <dbReference type="ARBA" id="ARBA00022777"/>
    </source>
</evidence>
<feature type="compositionally biased region" description="Basic and acidic residues" evidence="11">
    <location>
        <begin position="1"/>
        <end position="12"/>
    </location>
</feature>
<feature type="binding site" evidence="9">
    <location>
        <position position="137"/>
    </location>
    <ligand>
        <name>ATP</name>
        <dbReference type="ChEBI" id="CHEBI:30616"/>
    </ligand>
</feature>
<evidence type="ECO:0000256" key="3">
    <source>
        <dbReference type="ARBA" id="ARBA00022679"/>
    </source>
</evidence>
<dbReference type="PROSITE" id="PS00108">
    <property type="entry name" value="PROTEIN_KINASE_ST"/>
    <property type="match status" value="1"/>
</dbReference>
<evidence type="ECO:0000256" key="10">
    <source>
        <dbReference type="RuleBase" id="RU000304"/>
    </source>
</evidence>
<keyword evidence="2 10" id="KW-0723">Serine/threonine-protein kinase</keyword>
<dbReference type="PROSITE" id="PS00107">
    <property type="entry name" value="PROTEIN_KINASE_ATP"/>
    <property type="match status" value="1"/>
</dbReference>
<evidence type="ECO:0000256" key="8">
    <source>
        <dbReference type="ARBA" id="ARBA00048679"/>
    </source>
</evidence>
<dbReference type="PANTHER" id="PTHR47634">
    <property type="entry name" value="PROTEIN KINASE DOMAIN-CONTAINING PROTEIN-RELATED"/>
    <property type="match status" value="1"/>
</dbReference>
<dbReference type="SUPFAM" id="SSF56112">
    <property type="entry name" value="Protein kinase-like (PK-like)"/>
    <property type="match status" value="1"/>
</dbReference>
<dbReference type="eggNOG" id="KOG1290">
    <property type="taxonomic scope" value="Eukaryota"/>
</dbReference>
<proteinExistence type="inferred from homology"/>
<evidence type="ECO:0000256" key="7">
    <source>
        <dbReference type="ARBA" id="ARBA00047899"/>
    </source>
</evidence>
<dbReference type="HOGENOM" id="CLU_000288_81_13_1"/>
<keyword evidence="4 9" id="KW-0547">Nucleotide-binding</keyword>
<evidence type="ECO:0000256" key="11">
    <source>
        <dbReference type="SAM" id="MobiDB-lite"/>
    </source>
</evidence>
<dbReference type="InterPro" id="IPR008271">
    <property type="entry name" value="Ser/Thr_kinase_AS"/>
</dbReference>
<gene>
    <name evidence="13" type="ORF">CAEBREN_02684</name>
</gene>
<feature type="region of interest" description="Disordered" evidence="11">
    <location>
        <begin position="1"/>
        <end position="64"/>
    </location>
</feature>
<dbReference type="OMA" id="ASTIWCC"/>
<dbReference type="InterPro" id="IPR017441">
    <property type="entry name" value="Protein_kinase_ATP_BS"/>
</dbReference>
<dbReference type="InterPro" id="IPR051334">
    <property type="entry name" value="SRPK"/>
</dbReference>
<dbReference type="InterPro" id="IPR000719">
    <property type="entry name" value="Prot_kinase_dom"/>
</dbReference>
<dbReference type="STRING" id="135651.G0N516"/>
<dbReference type="SMART" id="SM00220">
    <property type="entry name" value="S_TKc"/>
    <property type="match status" value="1"/>
</dbReference>
<dbReference type="Gene3D" id="3.30.200.20">
    <property type="entry name" value="Phosphorylase Kinase, domain 1"/>
    <property type="match status" value="1"/>
</dbReference>
<keyword evidence="6 9" id="KW-0067">ATP-binding</keyword>
<sequence>MAPKGIRTEMAGKKKINKSAVMPTTSNQENITPVETTSQMSVAGNATKSRKRGPDAESTSEPQRKVIKKIELVITPSSIEKAENREELDYGNGGYYPVKNGQILNKRYEVQKMLGNGHFAIVHMAEDRMTESTVAVKIAKSDRRYAKPSEMEIKFMERIKEVTKSNSSSPGSKNIVKLLDDFRIKGKEGIHVVMVFEVLCMDLDRLLFESNQQVLTLDRIRKFSKNILEGLLFLHTKCKIMHLDIKPENCLVKVDPHNMDLSDPSCNASLKIGDFGTSAWITDNIKGKTQTCHYRAPEAFLEANVSPLVDVWSVGCVLYEMITRDLLFLCNEEGGDCKSKLHFGYISEMLGPIRTRFFKKDERNTVFFDEVFGKEKVFVKEFAEPNPISPEELMKKYSMTMSEADELCGFMRELMVINPNQRLSAKEALKHPFLN</sequence>
<evidence type="ECO:0000313" key="14">
    <source>
        <dbReference type="Proteomes" id="UP000008068"/>
    </source>
</evidence>